<dbReference type="GO" id="GO:0005737">
    <property type="term" value="C:cytoplasm"/>
    <property type="evidence" value="ECO:0007669"/>
    <property type="project" value="InterPro"/>
</dbReference>
<evidence type="ECO:0000256" key="2">
    <source>
        <dbReference type="ARBA" id="ARBA00008012"/>
    </source>
</evidence>
<evidence type="ECO:0000256" key="1">
    <source>
        <dbReference type="ARBA" id="ARBA00004857"/>
    </source>
</evidence>
<dbReference type="InterPro" id="IPR004730">
    <property type="entry name" value="Transaldolase_1"/>
</dbReference>
<dbReference type="PANTHER" id="PTHR10683">
    <property type="entry name" value="TRANSALDOLASE"/>
    <property type="match status" value="1"/>
</dbReference>
<dbReference type="Pfam" id="PF00923">
    <property type="entry name" value="TAL_FSA"/>
    <property type="match status" value="1"/>
</dbReference>
<evidence type="ECO:0000313" key="8">
    <source>
        <dbReference type="EMBL" id="CAF0983377.1"/>
    </source>
</evidence>
<protein>
    <recommendedName>
        <fullName evidence="3 7">Transaldolase</fullName>
        <ecNumber evidence="3 7">2.2.1.2</ecNumber>
    </recommendedName>
</protein>
<comment type="similarity">
    <text evidence="2">Belongs to the transaldolase family. Type 1 subfamily.</text>
</comment>
<organism evidence="8 9">
    <name type="scientific">Rotaria sordida</name>
    <dbReference type="NCBI Taxonomy" id="392033"/>
    <lineage>
        <taxon>Eukaryota</taxon>
        <taxon>Metazoa</taxon>
        <taxon>Spiralia</taxon>
        <taxon>Gnathifera</taxon>
        <taxon>Rotifera</taxon>
        <taxon>Eurotatoria</taxon>
        <taxon>Bdelloidea</taxon>
        <taxon>Philodinida</taxon>
        <taxon>Philodinidae</taxon>
        <taxon>Rotaria</taxon>
    </lineage>
</organism>
<evidence type="ECO:0000256" key="4">
    <source>
        <dbReference type="ARBA" id="ARBA00022679"/>
    </source>
</evidence>
<gene>
    <name evidence="8" type="ORF">JXQ802_LOCUS13298</name>
</gene>
<comment type="catalytic activity">
    <reaction evidence="7">
        <text>D-sedoheptulose 7-phosphate + D-glyceraldehyde 3-phosphate = D-erythrose 4-phosphate + beta-D-fructose 6-phosphate</text>
        <dbReference type="Rhea" id="RHEA:17053"/>
        <dbReference type="ChEBI" id="CHEBI:16897"/>
        <dbReference type="ChEBI" id="CHEBI:57483"/>
        <dbReference type="ChEBI" id="CHEBI:57634"/>
        <dbReference type="ChEBI" id="CHEBI:59776"/>
        <dbReference type="EC" id="2.2.1.2"/>
    </reaction>
</comment>
<evidence type="ECO:0000256" key="5">
    <source>
        <dbReference type="ARBA" id="ARBA00023126"/>
    </source>
</evidence>
<dbReference type="EMBL" id="CAJNOL010000284">
    <property type="protein sequence ID" value="CAF0983377.1"/>
    <property type="molecule type" value="Genomic_DNA"/>
</dbReference>
<comment type="caution">
    <text evidence="8">The sequence shown here is derived from an EMBL/GenBank/DDBJ whole genome shotgun (WGS) entry which is preliminary data.</text>
</comment>
<keyword evidence="5 7" id="KW-0570">Pentose shunt</keyword>
<evidence type="ECO:0000313" key="9">
    <source>
        <dbReference type="Proteomes" id="UP000663870"/>
    </source>
</evidence>
<dbReference type="InterPro" id="IPR018225">
    <property type="entry name" value="Transaldolase_AS"/>
</dbReference>
<dbReference type="Gene3D" id="3.20.20.70">
    <property type="entry name" value="Aldolase class I"/>
    <property type="match status" value="1"/>
</dbReference>
<dbReference type="PROSITE" id="PS00958">
    <property type="entry name" value="TRANSALDOLASE_2"/>
    <property type="match status" value="1"/>
</dbReference>
<keyword evidence="4 7" id="KW-0808">Transferase</keyword>
<evidence type="ECO:0000256" key="7">
    <source>
        <dbReference type="RuleBase" id="RU000501"/>
    </source>
</evidence>
<dbReference type="InterPro" id="IPR001585">
    <property type="entry name" value="TAL/FSA"/>
</dbReference>
<dbReference type="Proteomes" id="UP000663870">
    <property type="component" value="Unassembled WGS sequence"/>
</dbReference>
<dbReference type="GO" id="GO:0004801">
    <property type="term" value="F:transaldolase activity"/>
    <property type="evidence" value="ECO:0007669"/>
    <property type="project" value="UniProtKB-EC"/>
</dbReference>
<dbReference type="GO" id="GO:0009052">
    <property type="term" value="P:pentose-phosphate shunt, non-oxidative branch"/>
    <property type="evidence" value="ECO:0007669"/>
    <property type="project" value="TreeGrafter"/>
</dbReference>
<dbReference type="GO" id="GO:0005975">
    <property type="term" value="P:carbohydrate metabolic process"/>
    <property type="evidence" value="ECO:0007669"/>
    <property type="project" value="InterPro"/>
</dbReference>
<proteinExistence type="inferred from homology"/>
<keyword evidence="9" id="KW-1185">Reference proteome</keyword>
<dbReference type="SUPFAM" id="SSF51569">
    <property type="entry name" value="Aldolase"/>
    <property type="match status" value="1"/>
</dbReference>
<comment type="pathway">
    <text evidence="1 7">Carbohydrate degradation; pentose phosphate pathway; D-glyceraldehyde 3-phosphate and beta-D-fructose 6-phosphate from D-ribose 5-phosphate and D-xylulose 5-phosphate (non-oxidative stage): step 2/3.</text>
</comment>
<accession>A0A814FMN4</accession>
<sequence>MANLLEQVRQSTIIVADTEILKIIPGRVSTEVDARLSFDYQGQIDKARHLIDLYEKRGISKERILIKLSSTWEGIQAAKLLEDKYHIHCNMTFIFSFAQALACADAKVTLISPFVGRIFDWFVEKKGIHEYNIEEDPGVMSVTRIYNYYKHHNIKTVIMAASFRNIKQILGLTGCDLLTITPKLLDQLASENTKENEKIQVYLHKEHRKCARGKKYEKLDEKTFRWMLNEDEMANEKLADGIRKFAVDAQKLEDLIRNRLQQNK</sequence>
<dbReference type="UniPathway" id="UPA00115">
    <property type="reaction ID" value="UER00414"/>
</dbReference>
<dbReference type="CDD" id="cd00957">
    <property type="entry name" value="Transaldolase_TalAB"/>
    <property type="match status" value="1"/>
</dbReference>
<keyword evidence="6" id="KW-0704">Schiff base</keyword>
<evidence type="ECO:0000256" key="3">
    <source>
        <dbReference type="ARBA" id="ARBA00013151"/>
    </source>
</evidence>
<evidence type="ECO:0000256" key="6">
    <source>
        <dbReference type="ARBA" id="ARBA00023270"/>
    </source>
</evidence>
<dbReference type="PANTHER" id="PTHR10683:SF18">
    <property type="entry name" value="TRANSALDOLASE"/>
    <property type="match status" value="1"/>
</dbReference>
<dbReference type="InterPro" id="IPR013785">
    <property type="entry name" value="Aldolase_TIM"/>
</dbReference>
<dbReference type="EC" id="2.2.1.2" evidence="3 7"/>
<name>A0A814FMN4_9BILA</name>
<reference evidence="8" key="1">
    <citation type="submission" date="2021-02" db="EMBL/GenBank/DDBJ databases">
        <authorList>
            <person name="Nowell W R."/>
        </authorList>
    </citation>
    <scope>NUCLEOTIDE SEQUENCE</scope>
</reference>
<dbReference type="AlphaFoldDB" id="A0A814FMN4"/>
<comment type="function">
    <text evidence="7">Catalyzes the rate-limiting step of the non-oxidative phase in the pentose phosphate pathway. Catalyzes the reversible conversion of sedheptulose-7-phosphate and D-glyceraldehyde 3-phosphate into erythrose-4-phosphate and beta-D-fructose 6-phosphate.</text>
</comment>